<accession>A0AAV6L6R5</accession>
<sequence length="116" mass="12888">MMAHMAVGVMAQEMQISPENDEKGKIGEDRELREEIFVTASGNLIATLLIVHRKTQGKIGTYYAAVIENREDLVGRLWMLVLVAVVKGKIEEVDLPEKADILISEPMATLISDSYT</sequence>
<proteinExistence type="predicted"/>
<name>A0AAV6L6R5_9ERIC</name>
<dbReference type="Proteomes" id="UP000823749">
    <property type="component" value="Chromosome 2"/>
</dbReference>
<protein>
    <submittedName>
        <fullName evidence="1">Uncharacterized protein</fullName>
    </submittedName>
</protein>
<organism evidence="1 2">
    <name type="scientific">Rhododendron griersonianum</name>
    <dbReference type="NCBI Taxonomy" id="479676"/>
    <lineage>
        <taxon>Eukaryota</taxon>
        <taxon>Viridiplantae</taxon>
        <taxon>Streptophyta</taxon>
        <taxon>Embryophyta</taxon>
        <taxon>Tracheophyta</taxon>
        <taxon>Spermatophyta</taxon>
        <taxon>Magnoliopsida</taxon>
        <taxon>eudicotyledons</taxon>
        <taxon>Gunneridae</taxon>
        <taxon>Pentapetalae</taxon>
        <taxon>asterids</taxon>
        <taxon>Ericales</taxon>
        <taxon>Ericaceae</taxon>
        <taxon>Ericoideae</taxon>
        <taxon>Rhodoreae</taxon>
        <taxon>Rhododendron</taxon>
    </lineage>
</organism>
<evidence type="ECO:0000313" key="1">
    <source>
        <dbReference type="EMBL" id="KAG5559946.1"/>
    </source>
</evidence>
<keyword evidence="2" id="KW-1185">Reference proteome</keyword>
<dbReference type="EMBL" id="JACTNZ010000002">
    <property type="protein sequence ID" value="KAG5559946.1"/>
    <property type="molecule type" value="Genomic_DNA"/>
</dbReference>
<gene>
    <name evidence="1" type="ORF">RHGRI_003293</name>
</gene>
<evidence type="ECO:0000313" key="2">
    <source>
        <dbReference type="Proteomes" id="UP000823749"/>
    </source>
</evidence>
<dbReference type="AlphaFoldDB" id="A0AAV6L6R5"/>
<reference evidence="1" key="1">
    <citation type="submission" date="2020-08" db="EMBL/GenBank/DDBJ databases">
        <title>Plant Genome Project.</title>
        <authorList>
            <person name="Zhang R.-G."/>
        </authorList>
    </citation>
    <scope>NUCLEOTIDE SEQUENCE</scope>
    <source>
        <strain evidence="1">WSP0</strain>
        <tissue evidence="1">Leaf</tissue>
    </source>
</reference>
<comment type="caution">
    <text evidence="1">The sequence shown here is derived from an EMBL/GenBank/DDBJ whole genome shotgun (WGS) entry which is preliminary data.</text>
</comment>